<reference evidence="3" key="1">
    <citation type="submission" date="2024-06" db="EMBL/GenBank/DDBJ databases">
        <title>Multi-omics analyses provide insights into the biosynthesis of the anticancer antibiotic pleurotin in Hohenbuehelia grisea.</title>
        <authorList>
            <person name="Weaver J.A."/>
            <person name="Alberti F."/>
        </authorList>
    </citation>
    <scope>NUCLEOTIDE SEQUENCE [LARGE SCALE GENOMIC DNA]</scope>
    <source>
        <strain evidence="3">T-177</strain>
    </source>
</reference>
<organism evidence="2 3">
    <name type="scientific">Hohenbuehelia grisea</name>
    <dbReference type="NCBI Taxonomy" id="104357"/>
    <lineage>
        <taxon>Eukaryota</taxon>
        <taxon>Fungi</taxon>
        <taxon>Dikarya</taxon>
        <taxon>Basidiomycota</taxon>
        <taxon>Agaricomycotina</taxon>
        <taxon>Agaricomycetes</taxon>
        <taxon>Agaricomycetidae</taxon>
        <taxon>Agaricales</taxon>
        <taxon>Pleurotineae</taxon>
        <taxon>Pleurotaceae</taxon>
        <taxon>Hohenbuehelia</taxon>
    </lineage>
</organism>
<evidence type="ECO:0000313" key="3">
    <source>
        <dbReference type="Proteomes" id="UP001556367"/>
    </source>
</evidence>
<gene>
    <name evidence="2" type="ORF">HGRIS_004236</name>
</gene>
<feature type="compositionally biased region" description="Polar residues" evidence="1">
    <location>
        <begin position="23"/>
        <end position="33"/>
    </location>
</feature>
<protein>
    <submittedName>
        <fullName evidence="2">Uncharacterized protein</fullName>
    </submittedName>
</protein>
<evidence type="ECO:0000313" key="2">
    <source>
        <dbReference type="EMBL" id="KAL0945082.1"/>
    </source>
</evidence>
<sequence>MSMRKDERGARLNTYARNLGCPRQQNDDNTPPLQNGRHHTPGSFTFYVQSTTRPPARSGCVQHRRSRPALSGTVSTPDVPYASATFLQGVALDARTNGSGIHILGFGARTIVGLKLEVQTHDGHAPE</sequence>
<proteinExistence type="predicted"/>
<comment type="caution">
    <text evidence="2">The sequence shown here is derived from an EMBL/GenBank/DDBJ whole genome shotgun (WGS) entry which is preliminary data.</text>
</comment>
<name>A0ABR3IP61_9AGAR</name>
<keyword evidence="3" id="KW-1185">Reference proteome</keyword>
<dbReference type="EMBL" id="JASNQZ010000019">
    <property type="protein sequence ID" value="KAL0945082.1"/>
    <property type="molecule type" value="Genomic_DNA"/>
</dbReference>
<accession>A0ABR3IP61</accession>
<feature type="compositionally biased region" description="Polar residues" evidence="1">
    <location>
        <begin position="42"/>
        <end position="53"/>
    </location>
</feature>
<dbReference type="Proteomes" id="UP001556367">
    <property type="component" value="Unassembled WGS sequence"/>
</dbReference>
<feature type="region of interest" description="Disordered" evidence="1">
    <location>
        <begin position="15"/>
        <end position="78"/>
    </location>
</feature>
<evidence type="ECO:0000256" key="1">
    <source>
        <dbReference type="SAM" id="MobiDB-lite"/>
    </source>
</evidence>